<comment type="similarity">
    <text evidence="1">Belongs to the PspA/Vipp/IM30 family.</text>
</comment>
<dbReference type="PANTHER" id="PTHR31088">
    <property type="entry name" value="MEMBRANE-ASSOCIATED PROTEIN VIPP1, CHLOROPLASTIC"/>
    <property type="match status" value="1"/>
</dbReference>
<dbReference type="EMBL" id="CP157675">
    <property type="protein sequence ID" value="XBP71209.1"/>
    <property type="molecule type" value="Genomic_DNA"/>
</dbReference>
<dbReference type="PANTHER" id="PTHR31088:SF6">
    <property type="entry name" value="PHAGE SHOCK PROTEIN A"/>
    <property type="match status" value="1"/>
</dbReference>
<protein>
    <submittedName>
        <fullName evidence="3">PspA/IM30 family protein</fullName>
    </submittedName>
</protein>
<evidence type="ECO:0000256" key="2">
    <source>
        <dbReference type="SAM" id="Coils"/>
    </source>
</evidence>
<dbReference type="RefSeq" id="WP_349280568.1">
    <property type="nucleotide sequence ID" value="NZ_CBCSCU010000021.1"/>
</dbReference>
<keyword evidence="2" id="KW-0175">Coiled coil</keyword>
<evidence type="ECO:0000256" key="1">
    <source>
        <dbReference type="ARBA" id="ARBA00043985"/>
    </source>
</evidence>
<reference evidence="3" key="1">
    <citation type="submission" date="2024-05" db="EMBL/GenBank/DDBJ databases">
        <authorList>
            <person name="Bunk B."/>
            <person name="Swiderski J."/>
            <person name="Sproer C."/>
            <person name="Thiel V."/>
        </authorList>
    </citation>
    <scope>NUCLEOTIDE SEQUENCE</scope>
    <source>
        <strain evidence="3">DSM 17735</strain>
    </source>
</reference>
<dbReference type="Pfam" id="PF04012">
    <property type="entry name" value="PspA_IM30"/>
    <property type="match status" value="1"/>
</dbReference>
<dbReference type="AlphaFoldDB" id="A0AAU7LU78"/>
<proteinExistence type="inferred from homology"/>
<organism evidence="3">
    <name type="scientific">Polaromonas hydrogenivorans</name>
    <dbReference type="NCBI Taxonomy" id="335476"/>
    <lineage>
        <taxon>Bacteria</taxon>
        <taxon>Pseudomonadati</taxon>
        <taxon>Pseudomonadota</taxon>
        <taxon>Betaproteobacteria</taxon>
        <taxon>Burkholderiales</taxon>
        <taxon>Comamonadaceae</taxon>
        <taxon>Polaromonas</taxon>
    </lineage>
</organism>
<name>A0AAU7LU78_9BURK</name>
<gene>
    <name evidence="3" type="ORF">ABLV49_05240</name>
</gene>
<sequence length="236" mass="25500">MANNAIFARLSNLWTGFISLWVSDIEKEHPEIAYQNAIASMIQKYTQLKSATGAIIARRQEITARLSSHERELAGISTDLEAALATGQDDLAVVLIQKKNALDASITELRADAEQATTDADNAKDSLMQVKTEIDKLKAEKDRMLAQMHSAQARIKIQGQLDGLSVDAEVQALGAVRDHIKGQVAQASLGSELHNSDLDVRLAKLRQSSGSVTAKAQLEAMKQARAASAQASVKNL</sequence>
<feature type="coiled-coil region" evidence="2">
    <location>
        <begin position="99"/>
        <end position="154"/>
    </location>
</feature>
<dbReference type="InterPro" id="IPR007157">
    <property type="entry name" value="PspA_VIPP1"/>
</dbReference>
<evidence type="ECO:0000313" key="3">
    <source>
        <dbReference type="EMBL" id="XBP71209.1"/>
    </source>
</evidence>
<accession>A0AAU7LU78</accession>